<organism evidence="1">
    <name type="scientific">Solanum chacoense</name>
    <name type="common">Chaco potato</name>
    <dbReference type="NCBI Taxonomy" id="4108"/>
    <lineage>
        <taxon>Eukaryota</taxon>
        <taxon>Viridiplantae</taxon>
        <taxon>Streptophyta</taxon>
        <taxon>Embryophyta</taxon>
        <taxon>Tracheophyta</taxon>
        <taxon>Spermatophyta</taxon>
        <taxon>Magnoliopsida</taxon>
        <taxon>eudicotyledons</taxon>
        <taxon>Gunneridae</taxon>
        <taxon>Pentapetalae</taxon>
        <taxon>asterids</taxon>
        <taxon>lamiids</taxon>
        <taxon>Solanales</taxon>
        <taxon>Solanaceae</taxon>
        <taxon>Solanoideae</taxon>
        <taxon>Solaneae</taxon>
        <taxon>Solanum</taxon>
    </lineage>
</organism>
<sequence>MARIRGSRGWLIGNAIVLLFFTLDSSRNTKPRRIRLLQRQIHNQELLMDTLVKQLDGDDLDH</sequence>
<reference evidence="1" key="1">
    <citation type="submission" date="2015-12" db="EMBL/GenBank/DDBJ databases">
        <title>Gene expression during late stages of embryo sac development: a critical building block for successful pollen-pistil interactions.</title>
        <authorList>
            <person name="Liu Y."/>
            <person name="Joly V."/>
            <person name="Sabar M."/>
            <person name="Matton D.P."/>
        </authorList>
    </citation>
    <scope>NUCLEOTIDE SEQUENCE</scope>
</reference>
<dbReference type="EMBL" id="GEDG01030314">
    <property type="protein sequence ID" value="JAP12002.1"/>
    <property type="molecule type" value="Transcribed_RNA"/>
</dbReference>
<evidence type="ECO:0000313" key="1">
    <source>
        <dbReference type="EMBL" id="JAP12002.1"/>
    </source>
</evidence>
<accession>A0A0V0GV38</accession>
<name>A0A0V0GV38_SOLCH</name>
<proteinExistence type="predicted"/>
<dbReference type="AlphaFoldDB" id="A0A0V0GV38"/>
<protein>
    <submittedName>
        <fullName evidence="1">Putative ovule protein</fullName>
    </submittedName>
</protein>